<evidence type="ECO:0000259" key="1">
    <source>
        <dbReference type="Pfam" id="PF02371"/>
    </source>
</evidence>
<evidence type="ECO:0000313" key="2">
    <source>
        <dbReference type="EMBL" id="VTQ84222.1"/>
    </source>
</evidence>
<proteinExistence type="predicted"/>
<reference evidence="2 3" key="1">
    <citation type="submission" date="2019-05" db="EMBL/GenBank/DDBJ databases">
        <authorList>
            <consortium name="Pathogen Informatics"/>
        </authorList>
    </citation>
    <scope>NUCLEOTIDE SEQUENCE [LARGE SCALE GENOMIC DNA]</scope>
    <source>
        <strain evidence="2 3">NCTC503</strain>
    </source>
</reference>
<name>A0A4U9QZF1_HATHI</name>
<dbReference type="PANTHER" id="PTHR33055:SF13">
    <property type="entry name" value="TRANSPOSASE"/>
    <property type="match status" value="1"/>
</dbReference>
<dbReference type="KEGG" id="hhw:NCTC503_00501"/>
<dbReference type="EMBL" id="LR590481">
    <property type="protein sequence ID" value="VTQ84222.1"/>
    <property type="molecule type" value="Genomic_DNA"/>
</dbReference>
<dbReference type="InterPro" id="IPR047650">
    <property type="entry name" value="Transpos_IS110"/>
</dbReference>
<sequence length="146" mass="16510">MKKLLKLLDLKLETIPGIDTVTAIALVAHIGDIKRFRNTDKLAKFSGIAPVNFSSAGKGKDKKSKQGNRELYGVFYFLAVQQIQVSKKGTPRNPVFLEYYKRKVLEGKTKIQALVCVMRRLNNIIYGMMKNKTEYVMPTAEIKEVA</sequence>
<dbReference type="Proteomes" id="UP000308489">
    <property type="component" value="Chromosome 1"/>
</dbReference>
<dbReference type="AlphaFoldDB" id="A0A4U9QZF1"/>
<gene>
    <name evidence="2" type="ORF">NCTC503_00501</name>
</gene>
<keyword evidence="3" id="KW-1185">Reference proteome</keyword>
<dbReference type="SUPFAM" id="SSF47781">
    <property type="entry name" value="RuvA domain 2-like"/>
    <property type="match status" value="1"/>
</dbReference>
<dbReference type="GO" id="GO:0006313">
    <property type="term" value="P:DNA transposition"/>
    <property type="evidence" value="ECO:0007669"/>
    <property type="project" value="InterPro"/>
</dbReference>
<dbReference type="PANTHER" id="PTHR33055">
    <property type="entry name" value="TRANSPOSASE FOR INSERTION SEQUENCE ELEMENT IS1111A"/>
    <property type="match status" value="1"/>
</dbReference>
<dbReference type="GO" id="GO:0004803">
    <property type="term" value="F:transposase activity"/>
    <property type="evidence" value="ECO:0007669"/>
    <property type="project" value="InterPro"/>
</dbReference>
<evidence type="ECO:0000313" key="3">
    <source>
        <dbReference type="Proteomes" id="UP000308489"/>
    </source>
</evidence>
<dbReference type="InterPro" id="IPR003346">
    <property type="entry name" value="Transposase_20"/>
</dbReference>
<dbReference type="Pfam" id="PF02371">
    <property type="entry name" value="Transposase_20"/>
    <property type="match status" value="1"/>
</dbReference>
<feature type="domain" description="Transposase IS116/IS110/IS902 C-terminal" evidence="1">
    <location>
        <begin position="11"/>
        <end position="86"/>
    </location>
</feature>
<organism evidence="2 3">
    <name type="scientific">Hathewaya histolytica</name>
    <name type="common">Clostridium histolyticum</name>
    <dbReference type="NCBI Taxonomy" id="1498"/>
    <lineage>
        <taxon>Bacteria</taxon>
        <taxon>Bacillati</taxon>
        <taxon>Bacillota</taxon>
        <taxon>Clostridia</taxon>
        <taxon>Eubacteriales</taxon>
        <taxon>Clostridiaceae</taxon>
        <taxon>Hathewaya</taxon>
    </lineage>
</organism>
<dbReference type="GO" id="GO:0003677">
    <property type="term" value="F:DNA binding"/>
    <property type="evidence" value="ECO:0007669"/>
    <property type="project" value="InterPro"/>
</dbReference>
<accession>A0A4U9QZF1</accession>
<dbReference type="InterPro" id="IPR010994">
    <property type="entry name" value="RuvA_2-like"/>
</dbReference>
<protein>
    <submittedName>
        <fullName evidence="2">Transposase</fullName>
    </submittedName>
</protein>